<protein>
    <submittedName>
        <fullName evidence="1">Uncharacterized protein</fullName>
    </submittedName>
</protein>
<keyword evidence="2" id="KW-1185">Reference proteome</keyword>
<gene>
    <name evidence="1" type="ORF">RIF29_04347</name>
</gene>
<dbReference type="AlphaFoldDB" id="A0AAN9J138"/>
<evidence type="ECO:0000313" key="2">
    <source>
        <dbReference type="Proteomes" id="UP001372338"/>
    </source>
</evidence>
<dbReference type="EMBL" id="JAYWIO010000001">
    <property type="protein sequence ID" value="KAK7290138.1"/>
    <property type="molecule type" value="Genomic_DNA"/>
</dbReference>
<comment type="caution">
    <text evidence="1">The sequence shown here is derived from an EMBL/GenBank/DDBJ whole genome shotgun (WGS) entry which is preliminary data.</text>
</comment>
<accession>A0AAN9J138</accession>
<proteinExistence type="predicted"/>
<dbReference type="Proteomes" id="UP001372338">
    <property type="component" value="Unassembled WGS sequence"/>
</dbReference>
<sequence length="82" mass="9567">MVAFFWSNARKYNKSQKLQKRQTQLIRESQVFDNRLLMCMLFTLKEEISAGDTFRGRVCECPVVKGVQYRGDGYTSCEVTCQ</sequence>
<name>A0AAN9J138_CROPI</name>
<reference evidence="1 2" key="1">
    <citation type="submission" date="2024-01" db="EMBL/GenBank/DDBJ databases">
        <title>The genomes of 5 underutilized Papilionoideae crops provide insights into root nodulation and disease resistanc.</title>
        <authorList>
            <person name="Yuan L."/>
        </authorList>
    </citation>
    <scope>NUCLEOTIDE SEQUENCE [LARGE SCALE GENOMIC DNA]</scope>
    <source>
        <strain evidence="1">ZHUSHIDOU_FW_LH</strain>
        <tissue evidence="1">Leaf</tissue>
    </source>
</reference>
<evidence type="ECO:0000313" key="1">
    <source>
        <dbReference type="EMBL" id="KAK7290138.1"/>
    </source>
</evidence>
<organism evidence="1 2">
    <name type="scientific">Crotalaria pallida</name>
    <name type="common">Smooth rattlebox</name>
    <name type="synonym">Crotalaria striata</name>
    <dbReference type="NCBI Taxonomy" id="3830"/>
    <lineage>
        <taxon>Eukaryota</taxon>
        <taxon>Viridiplantae</taxon>
        <taxon>Streptophyta</taxon>
        <taxon>Embryophyta</taxon>
        <taxon>Tracheophyta</taxon>
        <taxon>Spermatophyta</taxon>
        <taxon>Magnoliopsida</taxon>
        <taxon>eudicotyledons</taxon>
        <taxon>Gunneridae</taxon>
        <taxon>Pentapetalae</taxon>
        <taxon>rosids</taxon>
        <taxon>fabids</taxon>
        <taxon>Fabales</taxon>
        <taxon>Fabaceae</taxon>
        <taxon>Papilionoideae</taxon>
        <taxon>50 kb inversion clade</taxon>
        <taxon>genistoids sensu lato</taxon>
        <taxon>core genistoids</taxon>
        <taxon>Crotalarieae</taxon>
        <taxon>Crotalaria</taxon>
    </lineage>
</organism>